<evidence type="ECO:0000313" key="2">
    <source>
        <dbReference type="Proteomes" id="UP000243180"/>
    </source>
</evidence>
<name>A0A1B4XDH1_9GAMM</name>
<dbReference type="EMBL" id="AP014879">
    <property type="protein sequence ID" value="BAV32859.1"/>
    <property type="molecule type" value="Genomic_DNA"/>
</dbReference>
<proteinExistence type="predicted"/>
<keyword evidence="2" id="KW-1185">Reference proteome</keyword>
<protein>
    <submittedName>
        <fullName evidence="1">Uncharacterized protein</fullName>
    </submittedName>
</protein>
<accession>A0A1B4XDH1</accession>
<dbReference type="Proteomes" id="UP000243180">
    <property type="component" value="Chromosome"/>
</dbReference>
<evidence type="ECO:0000313" key="1">
    <source>
        <dbReference type="EMBL" id="BAV32859.1"/>
    </source>
</evidence>
<organism evidence="1 2">
    <name type="scientific">Sulfuricaulis limicola</name>
    <dbReference type="NCBI Taxonomy" id="1620215"/>
    <lineage>
        <taxon>Bacteria</taxon>
        <taxon>Pseudomonadati</taxon>
        <taxon>Pseudomonadota</taxon>
        <taxon>Gammaproteobacteria</taxon>
        <taxon>Acidiferrobacterales</taxon>
        <taxon>Acidiferrobacteraceae</taxon>
        <taxon>Sulfuricaulis</taxon>
    </lineage>
</organism>
<gene>
    <name evidence="1" type="ORF">SCL_0537</name>
</gene>
<sequence length="66" mass="7192">MREDVTVDPLQNELAVAIDGHDKGIVDQPVTMRADGAYFCVRKKLAGNDLLKGHAGKVNVIDRSDD</sequence>
<dbReference type="InParanoid" id="A0A1B4XDH1"/>
<dbReference type="KEGG" id="slim:SCL_0537"/>
<reference evidence="1 2" key="1">
    <citation type="submission" date="2015-05" db="EMBL/GenBank/DDBJ databases">
        <title>Complete genome sequence of a sulfur-oxidizing gammaproteobacterium strain HA5.</title>
        <authorList>
            <person name="Miura A."/>
            <person name="Kojima H."/>
            <person name="Fukui M."/>
        </authorList>
    </citation>
    <scope>NUCLEOTIDE SEQUENCE [LARGE SCALE GENOMIC DNA]</scope>
    <source>
        <strain evidence="1 2">HA5</strain>
    </source>
</reference>
<dbReference type="AlphaFoldDB" id="A0A1B4XDH1"/>